<feature type="domain" description="XPG N-terminal" evidence="13">
    <location>
        <begin position="1"/>
        <end position="95"/>
    </location>
</feature>
<dbReference type="GO" id="GO:0016788">
    <property type="term" value="F:hydrolase activity, acting on ester bonds"/>
    <property type="evidence" value="ECO:0007669"/>
    <property type="project" value="InterPro"/>
</dbReference>
<evidence type="ECO:0000259" key="12">
    <source>
        <dbReference type="SMART" id="SM00484"/>
    </source>
</evidence>
<dbReference type="InterPro" id="IPR029060">
    <property type="entry name" value="PIN-like_dom_sf"/>
</dbReference>
<dbReference type="SUPFAM" id="SSF88723">
    <property type="entry name" value="PIN domain-like"/>
    <property type="match status" value="1"/>
</dbReference>
<keyword evidence="9" id="KW-0496">Mitochondrion</keyword>
<dbReference type="GO" id="GO:0003697">
    <property type="term" value="F:single-stranded DNA binding"/>
    <property type="evidence" value="ECO:0007669"/>
    <property type="project" value="TreeGrafter"/>
</dbReference>
<dbReference type="InterPro" id="IPR006084">
    <property type="entry name" value="XPG/Rad2"/>
</dbReference>
<keyword evidence="8" id="KW-0460">Magnesium</keyword>
<dbReference type="GO" id="GO:0006281">
    <property type="term" value="P:DNA repair"/>
    <property type="evidence" value="ECO:0007669"/>
    <property type="project" value="UniProtKB-KW"/>
</dbReference>
<protein>
    <submittedName>
        <fullName evidence="14">DNA-repair protein xp-G, putative</fullName>
    </submittedName>
</protein>
<evidence type="ECO:0000256" key="4">
    <source>
        <dbReference type="ARBA" id="ARBA00022722"/>
    </source>
</evidence>
<evidence type="ECO:0000256" key="3">
    <source>
        <dbReference type="ARBA" id="ARBA00022553"/>
    </source>
</evidence>
<dbReference type="EMBL" id="CP001670">
    <property type="protein sequence ID" value="AFZ81372.1"/>
    <property type="molecule type" value="Genomic_DNA"/>
</dbReference>
<name>L0B0J4_THEEQ</name>
<evidence type="ECO:0000256" key="5">
    <source>
        <dbReference type="ARBA" id="ARBA00022723"/>
    </source>
</evidence>
<evidence type="ECO:0000256" key="1">
    <source>
        <dbReference type="ARBA" id="ARBA00001946"/>
    </source>
</evidence>
<dbReference type="SMART" id="SM00484">
    <property type="entry name" value="XPGI"/>
    <property type="match status" value="1"/>
</dbReference>
<dbReference type="SMART" id="SM00279">
    <property type="entry name" value="HhH2"/>
    <property type="match status" value="1"/>
</dbReference>
<keyword evidence="3" id="KW-0597">Phosphoprotein</keyword>
<dbReference type="SMART" id="SM00485">
    <property type="entry name" value="XPGN"/>
    <property type="match status" value="1"/>
</dbReference>
<dbReference type="GeneID" id="15804765"/>
<dbReference type="PANTHER" id="PTHR16171">
    <property type="entry name" value="DNA REPAIR PROTEIN COMPLEMENTING XP-G CELLS-RELATED"/>
    <property type="match status" value="1"/>
</dbReference>
<dbReference type="InterPro" id="IPR006085">
    <property type="entry name" value="XPG_DNA_repair_N"/>
</dbReference>
<keyword evidence="10" id="KW-0234">DNA repair</keyword>
<dbReference type="Pfam" id="PF00752">
    <property type="entry name" value="XPG_N"/>
    <property type="match status" value="1"/>
</dbReference>
<dbReference type="InterPro" id="IPR008918">
    <property type="entry name" value="HhH2"/>
</dbReference>
<dbReference type="KEGG" id="beq:BEWA_007810"/>
<dbReference type="GO" id="GO:0046872">
    <property type="term" value="F:metal ion binding"/>
    <property type="evidence" value="ECO:0007669"/>
    <property type="project" value="UniProtKB-KW"/>
</dbReference>
<evidence type="ECO:0000256" key="6">
    <source>
        <dbReference type="ARBA" id="ARBA00022763"/>
    </source>
</evidence>
<dbReference type="VEuPathDB" id="PiroplasmaDB:BEWA_007810"/>
<comment type="subcellular location">
    <subcellularLocation>
        <location evidence="2">Nucleus</location>
    </subcellularLocation>
</comment>
<evidence type="ECO:0000256" key="11">
    <source>
        <dbReference type="ARBA" id="ARBA00023242"/>
    </source>
</evidence>
<feature type="domain" description="XPG-I" evidence="12">
    <location>
        <begin position="539"/>
        <end position="607"/>
    </location>
</feature>
<keyword evidence="4" id="KW-0540">Nuclease</keyword>
<evidence type="ECO:0000256" key="9">
    <source>
        <dbReference type="ARBA" id="ARBA00023128"/>
    </source>
</evidence>
<dbReference type="eggNOG" id="KOG2520">
    <property type="taxonomic scope" value="Eukaryota"/>
</dbReference>
<dbReference type="RefSeq" id="XP_004831038.1">
    <property type="nucleotide sequence ID" value="XM_004830981.1"/>
</dbReference>
<dbReference type="PROSITE" id="PS00842">
    <property type="entry name" value="XPG_2"/>
    <property type="match status" value="1"/>
</dbReference>
<accession>L0B0J4</accession>
<evidence type="ECO:0000256" key="2">
    <source>
        <dbReference type="ARBA" id="ARBA00004123"/>
    </source>
</evidence>
<dbReference type="Gene3D" id="3.40.50.1010">
    <property type="entry name" value="5'-nuclease"/>
    <property type="match status" value="2"/>
</dbReference>
<dbReference type="STRING" id="1537102.L0B0J4"/>
<keyword evidence="6" id="KW-0227">DNA damage</keyword>
<dbReference type="PANTHER" id="PTHR16171:SF7">
    <property type="entry name" value="DNA REPAIR PROTEIN RAD2"/>
    <property type="match status" value="1"/>
</dbReference>
<reference evidence="14 15" key="1">
    <citation type="journal article" date="2012" name="BMC Genomics">
        <title>Comparative genomic analysis and phylogenetic position of Theileria equi.</title>
        <authorList>
            <person name="Kappmeyer L.S."/>
            <person name="Thiagarajan M."/>
            <person name="Herndon D.R."/>
            <person name="Ramsay J.D."/>
            <person name="Caler E."/>
            <person name="Djikeng A."/>
            <person name="Gillespie J.J."/>
            <person name="Lau A.O."/>
            <person name="Roalson E.H."/>
            <person name="Silva J.C."/>
            <person name="Silva M.G."/>
            <person name="Suarez C.E."/>
            <person name="Ueti M.W."/>
            <person name="Nene V.M."/>
            <person name="Mealey R.H."/>
            <person name="Knowles D.P."/>
            <person name="Brayton K.A."/>
        </authorList>
    </citation>
    <scope>NUCLEOTIDE SEQUENCE [LARGE SCALE GENOMIC DNA]</scope>
    <source>
        <strain evidence="14 15">WA</strain>
    </source>
</reference>
<dbReference type="GO" id="GO:0004520">
    <property type="term" value="F:DNA endonuclease activity"/>
    <property type="evidence" value="ECO:0007669"/>
    <property type="project" value="TreeGrafter"/>
</dbReference>
<dbReference type="PROSITE" id="PS00841">
    <property type="entry name" value="XPG_1"/>
    <property type="match status" value="1"/>
</dbReference>
<evidence type="ECO:0000256" key="7">
    <source>
        <dbReference type="ARBA" id="ARBA00022801"/>
    </source>
</evidence>
<dbReference type="GO" id="GO:0005634">
    <property type="term" value="C:nucleus"/>
    <property type="evidence" value="ECO:0007669"/>
    <property type="project" value="UniProtKB-SubCell"/>
</dbReference>
<evidence type="ECO:0000256" key="10">
    <source>
        <dbReference type="ARBA" id="ARBA00023204"/>
    </source>
</evidence>
<gene>
    <name evidence="14" type="ORF">BEWA_007810</name>
</gene>
<dbReference type="InterPro" id="IPR036279">
    <property type="entry name" value="5-3_exonuclease_C_sf"/>
</dbReference>
<dbReference type="AlphaFoldDB" id="L0B0J4"/>
<evidence type="ECO:0000256" key="8">
    <source>
        <dbReference type="ARBA" id="ARBA00022842"/>
    </source>
</evidence>
<dbReference type="Pfam" id="PF00867">
    <property type="entry name" value="XPG_I"/>
    <property type="match status" value="1"/>
</dbReference>
<dbReference type="InterPro" id="IPR006086">
    <property type="entry name" value="XPG-I_dom"/>
</dbReference>
<keyword evidence="5" id="KW-0479">Metal-binding</keyword>
<keyword evidence="11" id="KW-0539">Nucleus</keyword>
<dbReference type="OrthoDB" id="31113at2759"/>
<evidence type="ECO:0000313" key="14">
    <source>
        <dbReference type="EMBL" id="AFZ81372.1"/>
    </source>
</evidence>
<dbReference type="CDD" id="cd09904">
    <property type="entry name" value="H3TH_XPG"/>
    <property type="match status" value="1"/>
</dbReference>
<dbReference type="SUPFAM" id="SSF47807">
    <property type="entry name" value="5' to 3' exonuclease, C-terminal subdomain"/>
    <property type="match status" value="1"/>
</dbReference>
<comment type="cofactor">
    <cofactor evidence="1">
        <name>Mg(2+)</name>
        <dbReference type="ChEBI" id="CHEBI:18420"/>
    </cofactor>
</comment>
<keyword evidence="15" id="KW-1185">Reference proteome</keyword>
<keyword evidence="7" id="KW-0378">Hydrolase</keyword>
<evidence type="ECO:0000313" key="15">
    <source>
        <dbReference type="Proteomes" id="UP000031512"/>
    </source>
</evidence>
<evidence type="ECO:0000259" key="13">
    <source>
        <dbReference type="SMART" id="SM00485"/>
    </source>
</evidence>
<dbReference type="PRINTS" id="PR00853">
    <property type="entry name" value="XPGRADSUPER"/>
</dbReference>
<dbReference type="Proteomes" id="UP000031512">
    <property type="component" value="Chromosome 3"/>
</dbReference>
<proteinExistence type="predicted"/>
<dbReference type="InterPro" id="IPR019974">
    <property type="entry name" value="XPG_CS"/>
</dbReference>
<sequence>MGVQHLWDLLAAAGLPARIEALVGKKCAIDASFWLSHCLASESNMRHGGDVIGVFFLRICYLLEKGIKPIFVFDGKPPVAKRKTLIKRRLLQNKRRINHNLLAFQALASQMRKVTNVCLKKTINNSPCPKGKKNILALEYEVNDTIIPKDLNLLTNDNADITTFAKDYVDNNSFNPSTSTKEINSKDIYDSHIPLGPLSVPKGLFNDTNCEGDPVSPGDFELNEKKLSSMARILKSTINLRNNEDDYYKLADKLKYEIMNKIREINRVDNRAKSIELKESISEYSKHQIESYIKDVAIMKEIEKLKRNISAHYPNAIKDELHHPTSNNLFIEEIYDYNSINFNRIKRKKRFMNNLNVITPPNFVHSEPKFPQKTLHTNGIFDESTFATDEEIFGDLISDVPNNDNNHSLSPKNGGSDEEFEVIEALDIPKQEYAGVICNINQVIPQKYESLLDCEDTIQDKALKPEYSNDGSSEEIYILSPKRTCIDETNKNDLRDANEVNNLLNIDHFPDSSMHGMLTCTGNSNIIQDYHDAIQKMLKLFGIPYIVAPSEAESQCAHLNESGACYAVITDDSDALVFGANRVLKNFYNSNIFEVYTSERLFSQLGIGRQELALIAIICGCDYTTGIKGVGIINALEIIKAYPTFNDLYEFRKWATSDCDLETAISDPCPLKKAYKEAHINYRIHWTFSSDFPNLEAYNLLLHPNITNEFKLSWVTPNIPAILTFMEKNSTLPKEEVECCINTLMTKKSQQFIIEDILPEICSSKNSLSSLKHVRRTLNTNLSSFRKLVSSLSTSSSSKRVMYINKPDYYVSKITSKRMLNSIISIKERCLKSKYSDSF</sequence>
<dbReference type="Gene3D" id="1.10.150.20">
    <property type="entry name" value="5' to 3' exonuclease, C-terminal subdomain"/>
    <property type="match status" value="1"/>
</dbReference>
<dbReference type="CDD" id="cd09868">
    <property type="entry name" value="PIN_XPG_RAD2"/>
    <property type="match status" value="2"/>
</dbReference>
<organism evidence="14 15">
    <name type="scientific">Theileria equi strain WA</name>
    <dbReference type="NCBI Taxonomy" id="1537102"/>
    <lineage>
        <taxon>Eukaryota</taxon>
        <taxon>Sar</taxon>
        <taxon>Alveolata</taxon>
        <taxon>Apicomplexa</taxon>
        <taxon>Aconoidasida</taxon>
        <taxon>Piroplasmida</taxon>
        <taxon>Theileriidae</taxon>
        <taxon>Theileria</taxon>
    </lineage>
</organism>